<proteinExistence type="predicted"/>
<evidence type="ECO:0000256" key="2">
    <source>
        <dbReference type="PROSITE-ProRule" id="PRU00708"/>
    </source>
</evidence>
<feature type="repeat" description="PPR" evidence="2">
    <location>
        <begin position="66"/>
        <end position="100"/>
    </location>
</feature>
<evidence type="ECO:0000313" key="5">
    <source>
        <dbReference type="Proteomes" id="UP000780801"/>
    </source>
</evidence>
<dbReference type="Pfam" id="PF17177">
    <property type="entry name" value="PPR_long"/>
    <property type="match status" value="1"/>
</dbReference>
<feature type="domain" description="PROP1-like PPR" evidence="3">
    <location>
        <begin position="124"/>
        <end position="247"/>
    </location>
</feature>
<sequence>MLVANATLGDMTAAKRNYDDIVRLGQFPDATSYATLLIATTTGAVDEAYDALRILDEIKRHNIKPNIFFYNVVIGKLSRGRKLEKVLEVYDEMIKHSIRPNAITPNYNPRHGPHNAMIQFYVRQKKDRTAALSYYDDMLQRGLKPTEHTYTLLIEAFACIQPYDMSEANRLIHKMKRGPIQPTEAHYGALIHAYGVEHRDVSAAETVFQNMLAAGVVPKGPAYQSLIESFITDNQVSMAVQLRDDLLKSGQPSSAYIENTLIRGFGQEGDITAAELIFEAMQDPYSAEAMEKKTKADRAASGAIVKEPSTYQSM</sequence>
<dbReference type="OrthoDB" id="411857at2759"/>
<organism evidence="4 5">
    <name type="scientific">Lunasporangiospora selenospora</name>
    <dbReference type="NCBI Taxonomy" id="979761"/>
    <lineage>
        <taxon>Eukaryota</taxon>
        <taxon>Fungi</taxon>
        <taxon>Fungi incertae sedis</taxon>
        <taxon>Mucoromycota</taxon>
        <taxon>Mortierellomycotina</taxon>
        <taxon>Mortierellomycetes</taxon>
        <taxon>Mortierellales</taxon>
        <taxon>Mortierellaceae</taxon>
        <taxon>Lunasporangiospora</taxon>
    </lineage>
</organism>
<dbReference type="AlphaFoldDB" id="A0A9P6K9D9"/>
<feature type="repeat" description="PPR" evidence="2">
    <location>
        <begin position="183"/>
        <end position="218"/>
    </location>
</feature>
<dbReference type="Pfam" id="PF13041">
    <property type="entry name" value="PPR_2"/>
    <property type="match status" value="1"/>
</dbReference>
<gene>
    <name evidence="4" type="ORF">BGW38_009367</name>
</gene>
<dbReference type="InterPro" id="IPR011990">
    <property type="entry name" value="TPR-like_helical_dom_sf"/>
</dbReference>
<feature type="non-terminal residue" evidence="4">
    <location>
        <position position="314"/>
    </location>
</feature>
<protein>
    <recommendedName>
        <fullName evidence="3">PROP1-like PPR domain-containing protein</fullName>
    </recommendedName>
</protein>
<name>A0A9P6K9D9_9FUNG</name>
<dbReference type="InterPro" id="IPR002885">
    <property type="entry name" value="PPR_rpt"/>
</dbReference>
<evidence type="ECO:0000256" key="1">
    <source>
        <dbReference type="ARBA" id="ARBA00022737"/>
    </source>
</evidence>
<comment type="caution">
    <text evidence="4">The sequence shown here is derived from an EMBL/GenBank/DDBJ whole genome shotgun (WGS) entry which is preliminary data.</text>
</comment>
<keyword evidence="5" id="KW-1185">Reference proteome</keyword>
<dbReference type="PROSITE" id="PS51375">
    <property type="entry name" value="PPR"/>
    <property type="match status" value="2"/>
</dbReference>
<dbReference type="EMBL" id="JAABOA010006864">
    <property type="protein sequence ID" value="KAF9553673.1"/>
    <property type="molecule type" value="Genomic_DNA"/>
</dbReference>
<dbReference type="PANTHER" id="PTHR47932:SF44">
    <property type="entry name" value="MIOREX COMPLEX COMPONENT 1"/>
    <property type="match status" value="1"/>
</dbReference>
<dbReference type="NCBIfam" id="TIGR00756">
    <property type="entry name" value="PPR"/>
    <property type="match status" value="3"/>
</dbReference>
<evidence type="ECO:0000313" key="4">
    <source>
        <dbReference type="EMBL" id="KAF9553673.1"/>
    </source>
</evidence>
<reference evidence="4" key="1">
    <citation type="journal article" date="2020" name="Fungal Divers.">
        <title>Resolving the Mortierellaceae phylogeny through synthesis of multi-gene phylogenetics and phylogenomics.</title>
        <authorList>
            <person name="Vandepol N."/>
            <person name="Liber J."/>
            <person name="Desiro A."/>
            <person name="Na H."/>
            <person name="Kennedy M."/>
            <person name="Barry K."/>
            <person name="Grigoriev I.V."/>
            <person name="Miller A.N."/>
            <person name="O'Donnell K."/>
            <person name="Stajich J.E."/>
            <person name="Bonito G."/>
        </authorList>
    </citation>
    <scope>NUCLEOTIDE SEQUENCE</scope>
    <source>
        <strain evidence="4">KOD1015</strain>
    </source>
</reference>
<dbReference type="Pfam" id="PF01535">
    <property type="entry name" value="PPR"/>
    <property type="match status" value="1"/>
</dbReference>
<dbReference type="Proteomes" id="UP000780801">
    <property type="component" value="Unassembled WGS sequence"/>
</dbReference>
<dbReference type="InterPro" id="IPR033443">
    <property type="entry name" value="PROP1-like_PPR_dom"/>
</dbReference>
<dbReference type="PANTHER" id="PTHR47932">
    <property type="entry name" value="ATPASE EXPRESSION PROTEIN 3"/>
    <property type="match status" value="1"/>
</dbReference>
<evidence type="ECO:0000259" key="3">
    <source>
        <dbReference type="Pfam" id="PF17177"/>
    </source>
</evidence>
<keyword evidence="1" id="KW-0677">Repeat</keyword>
<accession>A0A9P6K9D9</accession>
<dbReference type="Gene3D" id="1.25.40.10">
    <property type="entry name" value="Tetratricopeptide repeat domain"/>
    <property type="match status" value="2"/>
</dbReference>